<keyword evidence="1" id="KW-0812">Transmembrane</keyword>
<proteinExistence type="predicted"/>
<evidence type="ECO:0000313" key="2">
    <source>
        <dbReference type="EMBL" id="OIN60011.1"/>
    </source>
</evidence>
<name>A0A1S2VML6_9BACT</name>
<feature type="transmembrane region" description="Helical" evidence="1">
    <location>
        <begin position="108"/>
        <end position="127"/>
    </location>
</feature>
<feature type="transmembrane region" description="Helical" evidence="1">
    <location>
        <begin position="12"/>
        <end position="34"/>
    </location>
</feature>
<sequence>MTPDLSALYQQLPIWLAAGFVGVTVFALAFFYYLLHTTSPRKAIWFTGLATGWLALTGSLAANEFFLNLATIPPRIMLVVVPVFASLITLTLTQAGKRFLDTLPLRPLTYFHLIRIPVELVLFGLFLHRQIPLMMTFEGLNPDILSGITAPVIGWLVFRKQLPTRVLLIWHLLALLLLINIVTIALLSAPTFLQQLNFEQPNVGILKFPFVWLPGFVVPMVALCHLAAIRQLTRRYPTHSPSIR</sequence>
<keyword evidence="3" id="KW-1185">Reference proteome</keyword>
<feature type="transmembrane region" description="Helical" evidence="1">
    <location>
        <begin position="167"/>
        <end position="189"/>
    </location>
</feature>
<evidence type="ECO:0000313" key="3">
    <source>
        <dbReference type="Proteomes" id="UP000181790"/>
    </source>
</evidence>
<protein>
    <submittedName>
        <fullName evidence="2">Uncharacterized protein</fullName>
    </submittedName>
</protein>
<dbReference type="Proteomes" id="UP000181790">
    <property type="component" value="Unassembled WGS sequence"/>
</dbReference>
<organism evidence="2 3">
    <name type="scientific">Arsenicibacter rosenii</name>
    <dbReference type="NCBI Taxonomy" id="1750698"/>
    <lineage>
        <taxon>Bacteria</taxon>
        <taxon>Pseudomonadati</taxon>
        <taxon>Bacteroidota</taxon>
        <taxon>Cytophagia</taxon>
        <taxon>Cytophagales</taxon>
        <taxon>Spirosomataceae</taxon>
        <taxon>Arsenicibacter</taxon>
    </lineage>
</organism>
<reference evidence="2 3" key="1">
    <citation type="submission" date="2016-10" db="EMBL/GenBank/DDBJ databases">
        <title>Arsenicibacter rosenii gen. nov., sp. nov., an efficient arsenic-methylating bacterium isolated from an arsenic-contaminated paddy soil.</title>
        <authorList>
            <person name="Huang K."/>
        </authorList>
    </citation>
    <scope>NUCLEOTIDE SEQUENCE [LARGE SCALE GENOMIC DNA]</scope>
    <source>
        <strain evidence="2 3">SM-1</strain>
    </source>
</reference>
<accession>A0A1S2VML6</accession>
<comment type="caution">
    <text evidence="2">The sequence shown here is derived from an EMBL/GenBank/DDBJ whole genome shotgun (WGS) entry which is preliminary data.</text>
</comment>
<dbReference type="RefSeq" id="WP_071502809.1">
    <property type="nucleotide sequence ID" value="NZ_MORL01000003.1"/>
</dbReference>
<dbReference type="EMBL" id="MORL01000003">
    <property type="protein sequence ID" value="OIN60011.1"/>
    <property type="molecule type" value="Genomic_DNA"/>
</dbReference>
<gene>
    <name evidence="2" type="ORF">BLX24_08600</name>
</gene>
<feature type="transmembrane region" description="Helical" evidence="1">
    <location>
        <begin position="43"/>
        <end position="62"/>
    </location>
</feature>
<evidence type="ECO:0000256" key="1">
    <source>
        <dbReference type="SAM" id="Phobius"/>
    </source>
</evidence>
<feature type="transmembrane region" description="Helical" evidence="1">
    <location>
        <begin position="74"/>
        <end position="96"/>
    </location>
</feature>
<feature type="transmembrane region" description="Helical" evidence="1">
    <location>
        <begin position="209"/>
        <end position="229"/>
    </location>
</feature>
<dbReference type="OrthoDB" id="675847at2"/>
<dbReference type="AlphaFoldDB" id="A0A1S2VML6"/>
<keyword evidence="1" id="KW-0472">Membrane</keyword>
<keyword evidence="1" id="KW-1133">Transmembrane helix</keyword>